<feature type="transmembrane region" description="Helical" evidence="16">
    <location>
        <begin position="77"/>
        <end position="99"/>
    </location>
</feature>
<dbReference type="EMBL" id="PFQK01000058">
    <property type="protein sequence ID" value="PJC81624.1"/>
    <property type="molecule type" value="Genomic_DNA"/>
</dbReference>
<dbReference type="GO" id="GO:0015648">
    <property type="term" value="F:lipid-linked peptidoglycan transporter activity"/>
    <property type="evidence" value="ECO:0007669"/>
    <property type="project" value="TreeGrafter"/>
</dbReference>
<evidence type="ECO:0000256" key="11">
    <source>
        <dbReference type="ARBA" id="ARBA00038053"/>
    </source>
</evidence>
<evidence type="ECO:0000313" key="18">
    <source>
        <dbReference type="Proteomes" id="UP000229370"/>
    </source>
</evidence>
<dbReference type="GO" id="GO:0009252">
    <property type="term" value="P:peptidoglycan biosynthetic process"/>
    <property type="evidence" value="ECO:0007669"/>
    <property type="project" value="UniProtKB-KW"/>
</dbReference>
<evidence type="ECO:0000256" key="8">
    <source>
        <dbReference type="ARBA" id="ARBA00023136"/>
    </source>
</evidence>
<keyword evidence="5" id="KW-0133">Cell shape</keyword>
<gene>
    <name evidence="17" type="ORF">CO007_03605</name>
</gene>
<feature type="transmembrane region" description="Helical" evidence="16">
    <location>
        <begin position="338"/>
        <end position="360"/>
    </location>
</feature>
<evidence type="ECO:0000313" key="17">
    <source>
        <dbReference type="EMBL" id="PJC81624.1"/>
    </source>
</evidence>
<evidence type="ECO:0000256" key="12">
    <source>
        <dbReference type="ARBA" id="ARBA00041185"/>
    </source>
</evidence>
<evidence type="ECO:0000256" key="2">
    <source>
        <dbReference type="ARBA" id="ARBA00022676"/>
    </source>
</evidence>
<feature type="transmembrane region" description="Helical" evidence="16">
    <location>
        <begin position="304"/>
        <end position="326"/>
    </location>
</feature>
<evidence type="ECO:0000256" key="14">
    <source>
        <dbReference type="ARBA" id="ARBA00044770"/>
    </source>
</evidence>
<feature type="transmembrane region" description="Helical" evidence="16">
    <location>
        <begin position="186"/>
        <end position="204"/>
    </location>
</feature>
<evidence type="ECO:0000256" key="7">
    <source>
        <dbReference type="ARBA" id="ARBA00022989"/>
    </source>
</evidence>
<name>A0A2M8GM50_9BACT</name>
<comment type="caution">
    <text evidence="17">The sequence shown here is derived from an EMBL/GenBank/DDBJ whole genome shotgun (WGS) entry which is preliminary data.</text>
</comment>
<sequence>MVKLHRVISNKKNHLWFYLLPIIFSLIGLFFIFETSAVRSYKEIGDSFHYLRLQTIWFILGIFLMMVLSAFDYHKLYYMAFFLMIGTIGLLFLVLIPNIGHEAGGARRWFDFGFFNIQPTELAKFSTVIYLSSWFIQRERKRFLSFLFLLGLLMFLIILQPNIGTAILIFFLSIVIYFIAGVEIHYLLFLIPISLGGFYFLVNISPYRFRRLLAFFNPELDPLGITYHLNQILISLGRGGLFGVGFSESKQKYLFLPEAHTDSIFAIIAEEMGFLGSFLLILSLMFLLYLIYRVFSNAPDRYGKLLAGGIFTFFNLQILINLAGMVNLIPLTGTPLPFISYGGSNLLVSFALMGILINIYRRSKIKI</sequence>
<dbReference type="GO" id="GO:0005886">
    <property type="term" value="C:plasma membrane"/>
    <property type="evidence" value="ECO:0007669"/>
    <property type="project" value="TreeGrafter"/>
</dbReference>
<dbReference type="Proteomes" id="UP000229370">
    <property type="component" value="Unassembled WGS sequence"/>
</dbReference>
<comment type="catalytic activity">
    <reaction evidence="15">
        <text>[GlcNAc-(1-&gt;4)-Mur2Ac(oyl-L-Ala-gamma-D-Glu-L-Lys-D-Ala-D-Ala)](n)-di-trans,octa-cis-undecaprenyl diphosphate + beta-D-GlcNAc-(1-&gt;4)-Mur2Ac(oyl-L-Ala-gamma-D-Glu-L-Lys-D-Ala-D-Ala)-di-trans,octa-cis-undecaprenyl diphosphate = [GlcNAc-(1-&gt;4)-Mur2Ac(oyl-L-Ala-gamma-D-Glu-L-Lys-D-Ala-D-Ala)](n+1)-di-trans,octa-cis-undecaprenyl diphosphate + di-trans,octa-cis-undecaprenyl diphosphate + H(+)</text>
        <dbReference type="Rhea" id="RHEA:23708"/>
        <dbReference type="Rhea" id="RHEA-COMP:9602"/>
        <dbReference type="Rhea" id="RHEA-COMP:9603"/>
        <dbReference type="ChEBI" id="CHEBI:15378"/>
        <dbReference type="ChEBI" id="CHEBI:58405"/>
        <dbReference type="ChEBI" id="CHEBI:60033"/>
        <dbReference type="ChEBI" id="CHEBI:78435"/>
        <dbReference type="EC" id="2.4.99.28"/>
    </reaction>
</comment>
<keyword evidence="8 16" id="KW-0472">Membrane</keyword>
<evidence type="ECO:0000256" key="5">
    <source>
        <dbReference type="ARBA" id="ARBA00022960"/>
    </source>
</evidence>
<evidence type="ECO:0000256" key="9">
    <source>
        <dbReference type="ARBA" id="ARBA00032370"/>
    </source>
</evidence>
<dbReference type="Pfam" id="PF01098">
    <property type="entry name" value="FTSW_RODA_SPOVE"/>
    <property type="match status" value="1"/>
</dbReference>
<comment type="similarity">
    <text evidence="11">Belongs to the SEDS family. FtsW subfamily.</text>
</comment>
<evidence type="ECO:0000256" key="10">
    <source>
        <dbReference type="ARBA" id="ARBA00033270"/>
    </source>
</evidence>
<feature type="transmembrane region" description="Helical" evidence="16">
    <location>
        <begin position="147"/>
        <end position="180"/>
    </location>
</feature>
<feature type="transmembrane region" description="Helical" evidence="16">
    <location>
        <begin position="264"/>
        <end position="292"/>
    </location>
</feature>
<dbReference type="InterPro" id="IPR001182">
    <property type="entry name" value="FtsW/RodA"/>
</dbReference>
<dbReference type="GO" id="GO:0051301">
    <property type="term" value="P:cell division"/>
    <property type="evidence" value="ECO:0007669"/>
    <property type="project" value="InterPro"/>
</dbReference>
<evidence type="ECO:0000256" key="6">
    <source>
        <dbReference type="ARBA" id="ARBA00022984"/>
    </source>
</evidence>
<evidence type="ECO:0000256" key="15">
    <source>
        <dbReference type="ARBA" id="ARBA00049902"/>
    </source>
</evidence>
<dbReference type="PANTHER" id="PTHR30474">
    <property type="entry name" value="CELL CYCLE PROTEIN"/>
    <property type="match status" value="1"/>
</dbReference>
<feature type="transmembrane region" description="Helical" evidence="16">
    <location>
        <begin position="15"/>
        <end position="38"/>
    </location>
</feature>
<dbReference type="GO" id="GO:0008955">
    <property type="term" value="F:peptidoglycan glycosyltransferase activity"/>
    <property type="evidence" value="ECO:0007669"/>
    <property type="project" value="UniProtKB-EC"/>
</dbReference>
<reference evidence="18" key="1">
    <citation type="submission" date="2017-09" db="EMBL/GenBank/DDBJ databases">
        <title>Depth-based differentiation of microbial function through sediment-hosted aquifers and enrichment of novel symbionts in the deep terrestrial subsurface.</title>
        <authorList>
            <person name="Probst A.J."/>
            <person name="Ladd B."/>
            <person name="Jarett J.K."/>
            <person name="Geller-Mcgrath D.E."/>
            <person name="Sieber C.M.K."/>
            <person name="Emerson J.B."/>
            <person name="Anantharaman K."/>
            <person name="Thomas B.C."/>
            <person name="Malmstrom R."/>
            <person name="Stieglmeier M."/>
            <person name="Klingl A."/>
            <person name="Woyke T."/>
            <person name="Ryan C.M."/>
            <person name="Banfield J.F."/>
        </authorList>
    </citation>
    <scope>NUCLEOTIDE SEQUENCE [LARGE SCALE GENOMIC DNA]</scope>
</reference>
<dbReference type="PANTHER" id="PTHR30474:SF2">
    <property type="entry name" value="PEPTIDOGLYCAN GLYCOSYLTRANSFERASE FTSW-RELATED"/>
    <property type="match status" value="1"/>
</dbReference>
<evidence type="ECO:0000256" key="16">
    <source>
        <dbReference type="SAM" id="Phobius"/>
    </source>
</evidence>
<keyword evidence="3" id="KW-0808">Transferase</keyword>
<keyword evidence="6" id="KW-0573">Peptidoglycan synthesis</keyword>
<evidence type="ECO:0000256" key="4">
    <source>
        <dbReference type="ARBA" id="ARBA00022692"/>
    </source>
</evidence>
<evidence type="ECO:0000256" key="1">
    <source>
        <dbReference type="ARBA" id="ARBA00004141"/>
    </source>
</evidence>
<dbReference type="GO" id="GO:0032153">
    <property type="term" value="C:cell division site"/>
    <property type="evidence" value="ECO:0007669"/>
    <property type="project" value="TreeGrafter"/>
</dbReference>
<dbReference type="GO" id="GO:0008360">
    <property type="term" value="P:regulation of cell shape"/>
    <property type="evidence" value="ECO:0007669"/>
    <property type="project" value="UniProtKB-KW"/>
</dbReference>
<protein>
    <recommendedName>
        <fullName evidence="12">Probable peptidoglycan glycosyltransferase FtsW</fullName>
        <ecNumber evidence="14">2.4.99.28</ecNumber>
    </recommendedName>
    <alternativeName>
        <fullName evidence="13">Cell division protein FtsW</fullName>
    </alternativeName>
    <alternativeName>
        <fullName evidence="10">Cell wall polymerase</fullName>
    </alternativeName>
    <alternativeName>
        <fullName evidence="9">Peptidoglycan polymerase</fullName>
    </alternativeName>
</protein>
<comment type="subcellular location">
    <subcellularLocation>
        <location evidence="1">Membrane</location>
        <topology evidence="1">Multi-pass membrane protein</topology>
    </subcellularLocation>
</comment>
<dbReference type="AlphaFoldDB" id="A0A2M8GM50"/>
<proteinExistence type="inferred from homology"/>
<keyword evidence="7 16" id="KW-1133">Transmembrane helix</keyword>
<dbReference type="EC" id="2.4.99.28" evidence="14"/>
<accession>A0A2M8GM50</accession>
<evidence type="ECO:0000256" key="13">
    <source>
        <dbReference type="ARBA" id="ARBA00041418"/>
    </source>
</evidence>
<keyword evidence="2" id="KW-0328">Glycosyltransferase</keyword>
<feature type="transmembrane region" description="Helical" evidence="16">
    <location>
        <begin position="50"/>
        <end position="71"/>
    </location>
</feature>
<keyword evidence="4 16" id="KW-0812">Transmembrane</keyword>
<organism evidence="17 18">
    <name type="scientific">Candidatus Roizmanbacteria bacterium CG_4_8_14_3_um_filter_36_10</name>
    <dbReference type="NCBI Taxonomy" id="1974834"/>
    <lineage>
        <taxon>Bacteria</taxon>
        <taxon>Candidatus Roizmaniibacteriota</taxon>
    </lineage>
</organism>
<evidence type="ECO:0000256" key="3">
    <source>
        <dbReference type="ARBA" id="ARBA00022679"/>
    </source>
</evidence>